<dbReference type="EMBL" id="JACHGV010000001">
    <property type="protein sequence ID" value="MBB6074611.1"/>
    <property type="molecule type" value="Genomic_DNA"/>
</dbReference>
<reference evidence="1 2" key="1">
    <citation type="submission" date="2020-08" db="EMBL/GenBank/DDBJ databases">
        <title>Genomic Encyclopedia of Type Strains, Phase IV (KMG-IV): sequencing the most valuable type-strain genomes for metagenomic binning, comparative biology and taxonomic classification.</title>
        <authorList>
            <person name="Goeker M."/>
        </authorList>
    </citation>
    <scope>NUCLEOTIDE SEQUENCE [LARGE SCALE GENOMIC DNA]</scope>
    <source>
        <strain evidence="1 2">DSM 43350</strain>
    </source>
</reference>
<evidence type="ECO:0000313" key="1">
    <source>
        <dbReference type="EMBL" id="MBB6074611.1"/>
    </source>
</evidence>
<protein>
    <submittedName>
        <fullName evidence="1">Uncharacterized protein</fullName>
    </submittedName>
</protein>
<comment type="caution">
    <text evidence="1">The sequence shown here is derived from an EMBL/GenBank/DDBJ whole genome shotgun (WGS) entry which is preliminary data.</text>
</comment>
<dbReference type="RefSeq" id="WP_246554149.1">
    <property type="nucleotide sequence ID" value="NZ_BAAARS010000001.1"/>
</dbReference>
<sequence length="117" mass="13010">MSGVDVGAEEPPDAFVARDEVDRQALTLVLCRCSDVSRSVDRDFLTDLALLEERFRLGDDDAAVGDGDQCLRRGLVPRCRQFLLRPADDREDRAEGVELVVEAEDTQGLTESRARCQ</sequence>
<keyword evidence="2" id="KW-1185">Reference proteome</keyword>
<gene>
    <name evidence="1" type="ORF">HNR57_000495</name>
</gene>
<name>A0A7W9T771_9ACTN</name>
<accession>A0A7W9T771</accession>
<dbReference type="AlphaFoldDB" id="A0A7W9T771"/>
<proteinExistence type="predicted"/>
<evidence type="ECO:0000313" key="2">
    <source>
        <dbReference type="Proteomes" id="UP000591537"/>
    </source>
</evidence>
<organism evidence="1 2">
    <name type="scientific">Streptomyces paradoxus</name>
    <dbReference type="NCBI Taxonomy" id="66375"/>
    <lineage>
        <taxon>Bacteria</taxon>
        <taxon>Bacillati</taxon>
        <taxon>Actinomycetota</taxon>
        <taxon>Actinomycetes</taxon>
        <taxon>Kitasatosporales</taxon>
        <taxon>Streptomycetaceae</taxon>
        <taxon>Streptomyces</taxon>
    </lineage>
</organism>
<dbReference type="Proteomes" id="UP000591537">
    <property type="component" value="Unassembled WGS sequence"/>
</dbReference>